<dbReference type="InterPro" id="IPR050546">
    <property type="entry name" value="Glycosyl_Hydrlase_16"/>
</dbReference>
<evidence type="ECO:0000313" key="4">
    <source>
        <dbReference type="Proteomes" id="UP000320390"/>
    </source>
</evidence>
<evidence type="ECO:0000313" key="3">
    <source>
        <dbReference type="EMBL" id="QDV10013.1"/>
    </source>
</evidence>
<gene>
    <name evidence="3" type="primary">bglA</name>
    <name evidence="3" type="ORF">Poly30_55740</name>
</gene>
<comment type="similarity">
    <text evidence="1">Belongs to the glycosyl hydrolase 16 family.</text>
</comment>
<dbReference type="Gene3D" id="2.60.120.200">
    <property type="match status" value="1"/>
</dbReference>
<dbReference type="GO" id="GO:0042972">
    <property type="term" value="F:licheninase activity"/>
    <property type="evidence" value="ECO:0007669"/>
    <property type="project" value="UniProtKB-EC"/>
</dbReference>
<sequence>MWKYHTNPTCSFGALAAIGAITTALLGSCQGAGERHISIVRAGDPVLMELDGKVGQDLEVEVPVTGRYQVVIDATTEGTSSIWLEDYIENTDGRTYDITGPMTLSGDGQVSVDGSPLQEGVHRMRVHSSAPATVRSVRFEILRRHRETPTVFIQNTRGSGPWEVVWADEFEGEGVPNPGRWTHDLGNWGWGNREPQYYTDGDPENARLEGGHLIIEARPDDDGHPWTSARLTTRGKASFLYGRIEMRAKVPATDGTWAAGWLLGDDYRDEISWPYCGEVDIMEAVGREIDDASGNGINHGSCHTRAFYFKQGNHISEVIPVQNMDEEFHVYVCEWTPDTIRLFVDGEPYYTYDQHGTPEAWPFDRPQNLILNLAMGGGMGGEIAANAGPQRIVVDYVRVLERRQ</sequence>
<dbReference type="SUPFAM" id="SSF49899">
    <property type="entry name" value="Concanavalin A-like lectins/glucanases"/>
    <property type="match status" value="1"/>
</dbReference>
<dbReference type="Pfam" id="PF00722">
    <property type="entry name" value="Glyco_hydro_16"/>
    <property type="match status" value="1"/>
</dbReference>
<dbReference type="EC" id="3.2.1.73" evidence="3"/>
<organism evidence="3 4">
    <name type="scientific">Saltatorellus ferox</name>
    <dbReference type="NCBI Taxonomy" id="2528018"/>
    <lineage>
        <taxon>Bacteria</taxon>
        <taxon>Pseudomonadati</taxon>
        <taxon>Planctomycetota</taxon>
        <taxon>Planctomycetia</taxon>
        <taxon>Planctomycetia incertae sedis</taxon>
        <taxon>Saltatorellus</taxon>
    </lineage>
</organism>
<dbReference type="InterPro" id="IPR000757">
    <property type="entry name" value="Beta-glucanase-like"/>
</dbReference>
<protein>
    <submittedName>
        <fullName evidence="3">Beta-glucanase</fullName>
        <ecNumber evidence="3">3.2.1.73</ecNumber>
    </submittedName>
</protein>
<evidence type="ECO:0000256" key="1">
    <source>
        <dbReference type="ARBA" id="ARBA00006865"/>
    </source>
</evidence>
<name>A0A518F0Z8_9BACT</name>
<evidence type="ECO:0000259" key="2">
    <source>
        <dbReference type="PROSITE" id="PS51762"/>
    </source>
</evidence>
<dbReference type="PROSITE" id="PS51257">
    <property type="entry name" value="PROKAR_LIPOPROTEIN"/>
    <property type="match status" value="1"/>
</dbReference>
<dbReference type="GO" id="GO:0005975">
    <property type="term" value="P:carbohydrate metabolic process"/>
    <property type="evidence" value="ECO:0007669"/>
    <property type="project" value="InterPro"/>
</dbReference>
<proteinExistence type="inferred from homology"/>
<dbReference type="PANTHER" id="PTHR10963">
    <property type="entry name" value="GLYCOSYL HYDROLASE-RELATED"/>
    <property type="match status" value="1"/>
</dbReference>
<keyword evidence="3" id="KW-0326">Glycosidase</keyword>
<dbReference type="InterPro" id="IPR013320">
    <property type="entry name" value="ConA-like_dom_sf"/>
</dbReference>
<dbReference type="OrthoDB" id="9809583at2"/>
<keyword evidence="3" id="KW-0378">Hydrolase</keyword>
<feature type="domain" description="GH16" evidence="2">
    <location>
        <begin position="168"/>
        <end position="404"/>
    </location>
</feature>
<keyword evidence="4" id="KW-1185">Reference proteome</keyword>
<dbReference type="CDD" id="cd08023">
    <property type="entry name" value="GH16_laminarinase_like"/>
    <property type="match status" value="1"/>
</dbReference>
<dbReference type="AlphaFoldDB" id="A0A518F0Z8"/>
<dbReference type="EMBL" id="CP036434">
    <property type="protein sequence ID" value="QDV10013.1"/>
    <property type="molecule type" value="Genomic_DNA"/>
</dbReference>
<dbReference type="Proteomes" id="UP000320390">
    <property type="component" value="Chromosome"/>
</dbReference>
<dbReference type="PROSITE" id="PS51762">
    <property type="entry name" value="GH16_2"/>
    <property type="match status" value="1"/>
</dbReference>
<accession>A0A518F0Z8</accession>
<reference evidence="3 4" key="1">
    <citation type="submission" date="2019-02" db="EMBL/GenBank/DDBJ databases">
        <title>Deep-cultivation of Planctomycetes and their phenomic and genomic characterization uncovers novel biology.</title>
        <authorList>
            <person name="Wiegand S."/>
            <person name="Jogler M."/>
            <person name="Boedeker C."/>
            <person name="Pinto D."/>
            <person name="Vollmers J."/>
            <person name="Rivas-Marin E."/>
            <person name="Kohn T."/>
            <person name="Peeters S.H."/>
            <person name="Heuer A."/>
            <person name="Rast P."/>
            <person name="Oberbeckmann S."/>
            <person name="Bunk B."/>
            <person name="Jeske O."/>
            <person name="Meyerdierks A."/>
            <person name="Storesund J.E."/>
            <person name="Kallscheuer N."/>
            <person name="Luecker S."/>
            <person name="Lage O.M."/>
            <person name="Pohl T."/>
            <person name="Merkel B.J."/>
            <person name="Hornburger P."/>
            <person name="Mueller R.-W."/>
            <person name="Bruemmer F."/>
            <person name="Labrenz M."/>
            <person name="Spormann A.M."/>
            <person name="Op den Camp H."/>
            <person name="Overmann J."/>
            <person name="Amann R."/>
            <person name="Jetten M.S.M."/>
            <person name="Mascher T."/>
            <person name="Medema M.H."/>
            <person name="Devos D.P."/>
            <person name="Kaster A.-K."/>
            <person name="Ovreas L."/>
            <person name="Rohde M."/>
            <person name="Galperin M.Y."/>
            <person name="Jogler C."/>
        </authorList>
    </citation>
    <scope>NUCLEOTIDE SEQUENCE [LARGE SCALE GENOMIC DNA]</scope>
    <source>
        <strain evidence="3 4">Poly30</strain>
    </source>
</reference>
<dbReference type="PANTHER" id="PTHR10963:SF55">
    <property type="entry name" value="GLYCOSIDE HYDROLASE FAMILY 16 PROTEIN"/>
    <property type="match status" value="1"/>
</dbReference>